<evidence type="ECO:0008006" key="3">
    <source>
        <dbReference type="Google" id="ProtNLM"/>
    </source>
</evidence>
<dbReference type="RefSeq" id="WP_103426052.1">
    <property type="nucleotide sequence ID" value="NZ_CP026309.1"/>
</dbReference>
<organism evidence="1 2">
    <name type="scientific">Salinigranum rubrum</name>
    <dbReference type="NCBI Taxonomy" id="755307"/>
    <lineage>
        <taxon>Archaea</taxon>
        <taxon>Methanobacteriati</taxon>
        <taxon>Methanobacteriota</taxon>
        <taxon>Stenosarchaea group</taxon>
        <taxon>Halobacteria</taxon>
        <taxon>Halobacteriales</taxon>
        <taxon>Haloferacaceae</taxon>
        <taxon>Salinigranum</taxon>
    </lineage>
</organism>
<dbReference type="GeneID" id="35592927"/>
<proteinExistence type="predicted"/>
<dbReference type="AlphaFoldDB" id="A0A2I8VKA6"/>
<evidence type="ECO:0000313" key="2">
    <source>
        <dbReference type="Proteomes" id="UP000236584"/>
    </source>
</evidence>
<reference evidence="1 2" key="1">
    <citation type="submission" date="2018-01" db="EMBL/GenBank/DDBJ databases">
        <title>Complete genome sequence of Salinigranum rubrum GX10T, an extremely halophilic archaeon isolated from a marine solar saltern.</title>
        <authorList>
            <person name="Han S."/>
        </authorList>
    </citation>
    <scope>NUCLEOTIDE SEQUENCE [LARGE SCALE GENOMIC DNA]</scope>
    <source>
        <strain evidence="1 2">GX10</strain>
    </source>
</reference>
<dbReference type="Pfam" id="PF06314">
    <property type="entry name" value="ADC"/>
    <property type="match status" value="1"/>
</dbReference>
<dbReference type="EMBL" id="CP026309">
    <property type="protein sequence ID" value="AUV82363.1"/>
    <property type="molecule type" value="Genomic_DNA"/>
</dbReference>
<gene>
    <name evidence="1" type="ORF">C2R22_12510</name>
</gene>
<dbReference type="InterPro" id="IPR023375">
    <property type="entry name" value="ADC_dom_sf"/>
</dbReference>
<sequence length="247" mass="26286">MATGSESPEPRHRRLSTGHDVALPLSCRARLGGAVFAADWAPLRAALPPDLTPLRTGVRRGAVAVVGVDYHEVGTLEPYREVAVVVPVARDGVAGVPTSLTGVGGYVVDLPVTTEPARALGDEVWGFPKSVAGIDLDGTPGELSVTLFEGDRRDVELSVAPGDGPARRVRQRLTAFAYRGDDLVGVPVDLDAEVRLSRTAEGVRLARGRGRYAAVLRDLGVRPRVYAQFVASHATAEIHPPEPVERR</sequence>
<dbReference type="SUPFAM" id="SSF160104">
    <property type="entry name" value="Acetoacetate decarboxylase-like"/>
    <property type="match status" value="1"/>
</dbReference>
<dbReference type="GO" id="GO:0016829">
    <property type="term" value="F:lyase activity"/>
    <property type="evidence" value="ECO:0007669"/>
    <property type="project" value="InterPro"/>
</dbReference>
<dbReference type="InterPro" id="IPR010451">
    <property type="entry name" value="Acetoacetate_decarboxylase"/>
</dbReference>
<accession>A0A2I8VKA6</accession>
<evidence type="ECO:0000313" key="1">
    <source>
        <dbReference type="EMBL" id="AUV82363.1"/>
    </source>
</evidence>
<protein>
    <recommendedName>
        <fullName evidence="3">Acetoacetate decarboxylase</fullName>
    </recommendedName>
</protein>
<dbReference type="Proteomes" id="UP000236584">
    <property type="component" value="Chromosome"/>
</dbReference>
<dbReference type="Gene3D" id="2.40.400.10">
    <property type="entry name" value="Acetoacetate decarboxylase-like"/>
    <property type="match status" value="1"/>
</dbReference>
<name>A0A2I8VKA6_9EURY</name>
<dbReference type="OrthoDB" id="35899at2157"/>
<dbReference type="KEGG" id="srub:C2R22_12510"/>
<keyword evidence="2" id="KW-1185">Reference proteome</keyword>